<dbReference type="Gene3D" id="3.30.565.10">
    <property type="entry name" value="Histidine kinase-like ATPase, C-terminal domain"/>
    <property type="match status" value="1"/>
</dbReference>
<dbReference type="SUPFAM" id="SSF47384">
    <property type="entry name" value="Homodimeric domain of signal transducing histidine kinase"/>
    <property type="match status" value="1"/>
</dbReference>
<keyword evidence="3" id="KW-0597">Phosphoprotein</keyword>
<dbReference type="InterPro" id="IPR036890">
    <property type="entry name" value="HATPase_C_sf"/>
</dbReference>
<dbReference type="Pfam" id="PF02518">
    <property type="entry name" value="HATPase_c"/>
    <property type="match status" value="1"/>
</dbReference>
<reference evidence="8" key="2">
    <citation type="submission" date="2021-08" db="EMBL/GenBank/DDBJ databases">
        <authorList>
            <person name="Dalcin Martins P."/>
        </authorList>
    </citation>
    <scope>NUCLEOTIDE SEQUENCE</scope>
    <source>
        <strain evidence="8">MAG_39</strain>
    </source>
</reference>
<reference evidence="8" key="1">
    <citation type="journal article" date="2021" name="bioRxiv">
        <title>Unraveling nitrogen, sulfur and carbon metabolic pathways and microbial community transcriptional responses to substrate deprivation and toxicity stresses in a bioreactor mimicking anoxic brackish coastal sediment conditions.</title>
        <authorList>
            <person name="Martins P.D."/>
            <person name="Echeveste M.J."/>
            <person name="Arshad A."/>
            <person name="Kurth J."/>
            <person name="Ouboter H."/>
            <person name="Jetten M.S.M."/>
            <person name="Welte C.U."/>
        </authorList>
    </citation>
    <scope>NUCLEOTIDE SEQUENCE</scope>
    <source>
        <strain evidence="8">MAG_39</strain>
    </source>
</reference>
<organism evidence="8 9">
    <name type="scientific">Candidatus Nitrobium versatile</name>
    <dbReference type="NCBI Taxonomy" id="2884831"/>
    <lineage>
        <taxon>Bacteria</taxon>
        <taxon>Pseudomonadati</taxon>
        <taxon>Nitrospirota</taxon>
        <taxon>Nitrospiria</taxon>
        <taxon>Nitrospirales</taxon>
        <taxon>Nitrospiraceae</taxon>
        <taxon>Candidatus Nitrobium</taxon>
    </lineage>
</organism>
<dbReference type="GO" id="GO:0000155">
    <property type="term" value="F:phosphorelay sensor kinase activity"/>
    <property type="evidence" value="ECO:0007669"/>
    <property type="project" value="InterPro"/>
</dbReference>
<dbReference type="InterPro" id="IPR003594">
    <property type="entry name" value="HATPase_dom"/>
</dbReference>
<dbReference type="InterPro" id="IPR036097">
    <property type="entry name" value="HisK_dim/P_sf"/>
</dbReference>
<dbReference type="EC" id="2.7.13.3" evidence="2"/>
<dbReference type="PRINTS" id="PR00344">
    <property type="entry name" value="BCTRLSENSOR"/>
</dbReference>
<dbReference type="InterPro" id="IPR003661">
    <property type="entry name" value="HisK_dim/P_dom"/>
</dbReference>
<evidence type="ECO:0000313" key="8">
    <source>
        <dbReference type="EMBL" id="MBZ0157950.1"/>
    </source>
</evidence>
<name>A0A953M2V1_9BACT</name>
<dbReference type="InterPro" id="IPR005467">
    <property type="entry name" value="His_kinase_dom"/>
</dbReference>
<dbReference type="Pfam" id="PF00512">
    <property type="entry name" value="HisKA"/>
    <property type="match status" value="1"/>
</dbReference>
<dbReference type="Gene3D" id="1.10.287.130">
    <property type="match status" value="1"/>
</dbReference>
<comment type="caution">
    <text evidence="8">The sequence shown here is derived from an EMBL/GenBank/DDBJ whole genome shotgun (WGS) entry which is preliminary data.</text>
</comment>
<evidence type="ECO:0000256" key="3">
    <source>
        <dbReference type="ARBA" id="ARBA00022553"/>
    </source>
</evidence>
<evidence type="ECO:0000256" key="5">
    <source>
        <dbReference type="ARBA" id="ARBA00022777"/>
    </source>
</evidence>
<evidence type="ECO:0000256" key="4">
    <source>
        <dbReference type="ARBA" id="ARBA00022679"/>
    </source>
</evidence>
<comment type="catalytic activity">
    <reaction evidence="1">
        <text>ATP + protein L-histidine = ADP + protein N-phospho-L-histidine.</text>
        <dbReference type="EC" id="2.7.13.3"/>
    </reaction>
</comment>
<dbReference type="PANTHER" id="PTHR43711">
    <property type="entry name" value="TWO-COMPONENT HISTIDINE KINASE"/>
    <property type="match status" value="1"/>
</dbReference>
<dbReference type="PROSITE" id="PS50109">
    <property type="entry name" value="HIS_KIN"/>
    <property type="match status" value="1"/>
</dbReference>
<keyword evidence="6" id="KW-0902">Two-component regulatory system</keyword>
<dbReference type="SMART" id="SM00387">
    <property type="entry name" value="HATPase_c"/>
    <property type="match status" value="1"/>
</dbReference>
<keyword evidence="4" id="KW-0808">Transferase</keyword>
<feature type="domain" description="Histidine kinase" evidence="7">
    <location>
        <begin position="193"/>
        <end position="410"/>
    </location>
</feature>
<sequence length="412" mass="46640">MHFEPCERHICEIEELLLQEALPFREKLQKVVNFLAEKFRITKCSFMIVNHDTLTLEVMAATTPAIVGCTRKLSDVSIATMALIDNTPFLVDGKKRSYFAPLENSSYSSEFSLSIPIRYLDRRLGVVNFTDTEDGQPLTCEQERRLVEIFEHLAPYFYAAQVGESCRVHIRKLEEKNEQLVRLDELKTDLTNFIVHDLKGPISTIIANLDMLSYEPLSPQQSEYLSIAIEDTYKMQRMVMNILDVLKLEESKIEMFREETDICRLAEREISSLRSAAARKNIDVVLEGESPPCFIDENLIGRTLSNLLLNALEHSPGGSRIMVTVRYDGAARETVVAVSDQGTGIPDELKDKVFDKFFQVRKEGRDQRKTTTGLGLTFCKIVVTAHGGSIRAEDSGEGGARFVFTLPEFLQP</sequence>
<evidence type="ECO:0000256" key="2">
    <source>
        <dbReference type="ARBA" id="ARBA00012438"/>
    </source>
</evidence>
<dbReference type="CDD" id="cd00082">
    <property type="entry name" value="HisKA"/>
    <property type="match status" value="1"/>
</dbReference>
<dbReference type="Proteomes" id="UP000705867">
    <property type="component" value="Unassembled WGS sequence"/>
</dbReference>
<dbReference type="InterPro" id="IPR050736">
    <property type="entry name" value="Sensor_HK_Regulatory"/>
</dbReference>
<keyword evidence="5" id="KW-0418">Kinase</keyword>
<evidence type="ECO:0000256" key="6">
    <source>
        <dbReference type="ARBA" id="ARBA00023012"/>
    </source>
</evidence>
<dbReference type="CDD" id="cd00075">
    <property type="entry name" value="HATPase"/>
    <property type="match status" value="1"/>
</dbReference>
<dbReference type="EMBL" id="JAIOIV010000132">
    <property type="protein sequence ID" value="MBZ0157950.1"/>
    <property type="molecule type" value="Genomic_DNA"/>
</dbReference>
<dbReference type="Gene3D" id="3.30.450.40">
    <property type="match status" value="1"/>
</dbReference>
<evidence type="ECO:0000256" key="1">
    <source>
        <dbReference type="ARBA" id="ARBA00000085"/>
    </source>
</evidence>
<evidence type="ECO:0000313" key="9">
    <source>
        <dbReference type="Proteomes" id="UP000705867"/>
    </source>
</evidence>
<proteinExistence type="predicted"/>
<evidence type="ECO:0000259" key="7">
    <source>
        <dbReference type="PROSITE" id="PS50109"/>
    </source>
</evidence>
<dbReference type="SUPFAM" id="SSF55781">
    <property type="entry name" value="GAF domain-like"/>
    <property type="match status" value="1"/>
</dbReference>
<dbReference type="InterPro" id="IPR029016">
    <property type="entry name" value="GAF-like_dom_sf"/>
</dbReference>
<accession>A0A953M2V1</accession>
<gene>
    <name evidence="8" type="ORF">K8I29_17265</name>
</gene>
<dbReference type="InterPro" id="IPR004358">
    <property type="entry name" value="Sig_transdc_His_kin-like_C"/>
</dbReference>
<dbReference type="AlphaFoldDB" id="A0A953M2V1"/>
<protein>
    <recommendedName>
        <fullName evidence="2">histidine kinase</fullName>
        <ecNumber evidence="2">2.7.13.3</ecNumber>
    </recommendedName>
</protein>
<dbReference type="PANTHER" id="PTHR43711:SF31">
    <property type="entry name" value="HISTIDINE KINASE"/>
    <property type="match status" value="1"/>
</dbReference>
<dbReference type="SUPFAM" id="SSF55874">
    <property type="entry name" value="ATPase domain of HSP90 chaperone/DNA topoisomerase II/histidine kinase"/>
    <property type="match status" value="1"/>
</dbReference>
<dbReference type="SMART" id="SM00388">
    <property type="entry name" value="HisKA"/>
    <property type="match status" value="1"/>
</dbReference>